<evidence type="ECO:0000256" key="9">
    <source>
        <dbReference type="ARBA" id="ARBA00023224"/>
    </source>
</evidence>
<evidence type="ECO:0000256" key="4">
    <source>
        <dbReference type="ARBA" id="ARBA00022692"/>
    </source>
</evidence>
<dbReference type="Pfam" id="PF02949">
    <property type="entry name" value="7tm_6"/>
    <property type="match status" value="1"/>
</dbReference>
<evidence type="ECO:0000256" key="6">
    <source>
        <dbReference type="ARBA" id="ARBA00022989"/>
    </source>
</evidence>
<evidence type="ECO:0000313" key="11">
    <source>
        <dbReference type="EMBL" id="QEI46825.1"/>
    </source>
</evidence>
<keyword evidence="9 10" id="KW-0807">Transducer</keyword>
<evidence type="ECO:0000256" key="5">
    <source>
        <dbReference type="ARBA" id="ARBA00022725"/>
    </source>
</evidence>
<proteinExistence type="evidence at transcript level"/>
<evidence type="ECO:0000256" key="3">
    <source>
        <dbReference type="ARBA" id="ARBA00022606"/>
    </source>
</evidence>
<comment type="subcellular location">
    <subcellularLocation>
        <location evidence="1 10">Cell membrane</location>
        <topology evidence="1 10">Multi-pass membrane protein</topology>
    </subcellularLocation>
</comment>
<keyword evidence="6 10" id="KW-1133">Transmembrane helix</keyword>
<keyword evidence="5 10" id="KW-0552">Olfaction</keyword>
<dbReference type="GO" id="GO:0005549">
    <property type="term" value="F:odorant binding"/>
    <property type="evidence" value="ECO:0007669"/>
    <property type="project" value="InterPro"/>
</dbReference>
<keyword evidence="8 10" id="KW-0675">Receptor</keyword>
<keyword evidence="2" id="KW-1003">Cell membrane</keyword>
<keyword evidence="4 10" id="KW-0812">Transmembrane</keyword>
<dbReference type="AlphaFoldDB" id="A0A5C0E4M3"/>
<feature type="transmembrane region" description="Helical" evidence="10">
    <location>
        <begin position="46"/>
        <end position="64"/>
    </location>
</feature>
<evidence type="ECO:0000256" key="2">
    <source>
        <dbReference type="ARBA" id="ARBA00022475"/>
    </source>
</evidence>
<feature type="transmembrane region" description="Helical" evidence="10">
    <location>
        <begin position="194"/>
        <end position="217"/>
    </location>
</feature>
<dbReference type="GO" id="GO:0007165">
    <property type="term" value="P:signal transduction"/>
    <property type="evidence" value="ECO:0007669"/>
    <property type="project" value="UniProtKB-KW"/>
</dbReference>
<keyword evidence="3 10" id="KW-0716">Sensory transduction</keyword>
<name>A0A5C0E4M3_GALME</name>
<accession>A0A5C0E4M3</accession>
<evidence type="ECO:0000256" key="10">
    <source>
        <dbReference type="RuleBase" id="RU351113"/>
    </source>
</evidence>
<dbReference type="GO" id="GO:0004984">
    <property type="term" value="F:olfactory receptor activity"/>
    <property type="evidence" value="ECO:0007669"/>
    <property type="project" value="InterPro"/>
</dbReference>
<dbReference type="PANTHER" id="PTHR21137:SF35">
    <property type="entry name" value="ODORANT RECEPTOR 19A-RELATED"/>
    <property type="match status" value="1"/>
</dbReference>
<evidence type="ECO:0000256" key="1">
    <source>
        <dbReference type="ARBA" id="ARBA00004651"/>
    </source>
</evidence>
<feature type="transmembrane region" description="Helical" evidence="10">
    <location>
        <begin position="137"/>
        <end position="155"/>
    </location>
</feature>
<evidence type="ECO:0000256" key="8">
    <source>
        <dbReference type="ARBA" id="ARBA00023170"/>
    </source>
</evidence>
<feature type="transmembrane region" description="Helical" evidence="10">
    <location>
        <begin position="84"/>
        <end position="103"/>
    </location>
</feature>
<feature type="transmembrane region" description="Helical" evidence="10">
    <location>
        <begin position="273"/>
        <end position="294"/>
    </location>
</feature>
<feature type="transmembrane region" description="Helical" evidence="10">
    <location>
        <begin position="306"/>
        <end position="327"/>
    </location>
</feature>
<dbReference type="EMBL" id="MK558324">
    <property type="protein sequence ID" value="QEI46825.1"/>
    <property type="molecule type" value="mRNA"/>
</dbReference>
<dbReference type="InterPro" id="IPR004117">
    <property type="entry name" value="7tm6_olfct_rcpt"/>
</dbReference>
<comment type="similarity">
    <text evidence="10">Belongs to the insect chemoreceptor superfamily. Heteromeric odorant receptor channel (TC 1.A.69) family.</text>
</comment>
<protein>
    <recommendedName>
        <fullName evidence="10">Odorant receptor</fullName>
    </recommendedName>
</protein>
<reference evidence="11" key="1">
    <citation type="submission" date="2019-02" db="EMBL/GenBank/DDBJ databases">
        <title>Identification of putative chemosensory receptor genes from the antennae of the great wax moth, Galleria mellonella.</title>
        <authorList>
            <person name="Liu S."/>
        </authorList>
    </citation>
    <scope>NUCLEOTIDE SEQUENCE</scope>
    <source>
        <strain evidence="11">HF</strain>
    </source>
</reference>
<keyword evidence="7 10" id="KW-0472">Membrane</keyword>
<organism evidence="11">
    <name type="scientific">Galleria mellonella</name>
    <name type="common">Greater wax moth</name>
    <dbReference type="NCBI Taxonomy" id="7137"/>
    <lineage>
        <taxon>Eukaryota</taxon>
        <taxon>Metazoa</taxon>
        <taxon>Ecdysozoa</taxon>
        <taxon>Arthropoda</taxon>
        <taxon>Hexapoda</taxon>
        <taxon>Insecta</taxon>
        <taxon>Pterygota</taxon>
        <taxon>Neoptera</taxon>
        <taxon>Endopterygota</taxon>
        <taxon>Lepidoptera</taxon>
        <taxon>Glossata</taxon>
        <taxon>Ditrysia</taxon>
        <taxon>Pyraloidea</taxon>
        <taxon>Pyralidae</taxon>
        <taxon>Galleriinae</taxon>
        <taxon>Galleria</taxon>
    </lineage>
</organism>
<sequence>MGTFYGAYQPNPSTRYFAKMCHIIFIWGMPNFWIEDLSLSRVFTTVYSYFSRSVSVVLYSFVILEWAAFFTQPSLSEKQSSDRLLFTFSHPLLFSYTIVMTHNQEKIRDLLFRLTVSLKNDYNDDEIENHMIKKAKLYCIGCLGMCSMAMIMYGFDGAMQYMKTGASFTTVITAWPDVNDLRPIPHMFRIATFIVWWIFMIRVFSAFLLVISLNVCLSHQYINLCSYFATLNAIFEDFKLTQNEMDDKYEEGFKIGIKQHAETIWCTRRNQEVCSAIFVGQILVNVQVLVLLLSQMVDSEKTLGTLLSAATTAVSLLVSTGFFMWNAGDVTVEASKLATAIYCSGWENCSRRCAVRVRKLLVLAMMQAQKPVIIRGLGVIEISYQSYLSIVKSSYSVFSVLY</sequence>
<dbReference type="GO" id="GO:0005886">
    <property type="term" value="C:plasma membrane"/>
    <property type="evidence" value="ECO:0007669"/>
    <property type="project" value="UniProtKB-SubCell"/>
</dbReference>
<evidence type="ECO:0000256" key="7">
    <source>
        <dbReference type="ARBA" id="ARBA00023136"/>
    </source>
</evidence>
<dbReference type="PANTHER" id="PTHR21137">
    <property type="entry name" value="ODORANT RECEPTOR"/>
    <property type="match status" value="1"/>
</dbReference>
<feature type="transmembrane region" description="Helical" evidence="10">
    <location>
        <begin position="16"/>
        <end position="34"/>
    </location>
</feature>